<evidence type="ECO:0000313" key="3">
    <source>
        <dbReference type="Proteomes" id="UP001327560"/>
    </source>
</evidence>
<evidence type="ECO:0000259" key="1">
    <source>
        <dbReference type="Pfam" id="PF25349"/>
    </source>
</evidence>
<dbReference type="AlphaFoldDB" id="A0AAQ3Q9Z4"/>
<reference evidence="2 3" key="1">
    <citation type="submission" date="2023-10" db="EMBL/GenBank/DDBJ databases">
        <title>Chromosome-scale genome assembly provides insights into flower coloration mechanisms of Canna indica.</title>
        <authorList>
            <person name="Li C."/>
        </authorList>
    </citation>
    <scope>NUCLEOTIDE SEQUENCE [LARGE SCALE GENOMIC DNA]</scope>
    <source>
        <tissue evidence="2">Flower</tissue>
    </source>
</reference>
<dbReference type="Proteomes" id="UP001327560">
    <property type="component" value="Chromosome 4"/>
</dbReference>
<gene>
    <name evidence="2" type="ORF">Cni_G13603</name>
</gene>
<sequence>MQTAGSVGPSEALSVTAEASVSPALTRKQWEVEFSRFFNFPRSMSDVPDGLRALPKGKIRSKGTWLTSTSSACLLLCKPRGSSEPVLSVIILGYTIEEHFLANLLFSWPQVSCVPECPVRGSRVIFASYTDLSSQIQKFAMRFSTCSEAEAFVDLVKEVPTSGITDNVPPENGLVCENSSQSEIISSNGLYSSFEEPITVHDEEIPASSNNNDQPDSSHNSVLSSSVHSVVSGFPPSFTELLANCSSNTEKSMSEQKCSGQTKPIDESDHASNAEGHLVNLSAQGASKQLETMSEADTKSKILECMSDAAFHEMLFKLDKVIDELGGNLALEVTEPFL</sequence>
<accession>A0AAQ3Q9Z4</accession>
<organism evidence="2 3">
    <name type="scientific">Canna indica</name>
    <name type="common">Indian-shot</name>
    <dbReference type="NCBI Taxonomy" id="4628"/>
    <lineage>
        <taxon>Eukaryota</taxon>
        <taxon>Viridiplantae</taxon>
        <taxon>Streptophyta</taxon>
        <taxon>Embryophyta</taxon>
        <taxon>Tracheophyta</taxon>
        <taxon>Spermatophyta</taxon>
        <taxon>Magnoliopsida</taxon>
        <taxon>Liliopsida</taxon>
        <taxon>Zingiberales</taxon>
        <taxon>Cannaceae</taxon>
        <taxon>Canna</taxon>
    </lineage>
</organism>
<keyword evidence="3" id="KW-1185">Reference proteome</keyword>
<evidence type="ECO:0000313" key="2">
    <source>
        <dbReference type="EMBL" id="WOL04881.1"/>
    </source>
</evidence>
<proteinExistence type="predicted"/>
<dbReference type="EMBL" id="CP136893">
    <property type="protein sequence ID" value="WOL04881.1"/>
    <property type="molecule type" value="Genomic_DNA"/>
</dbReference>
<dbReference type="InterPro" id="IPR057619">
    <property type="entry name" value="PH_PHS1"/>
</dbReference>
<dbReference type="Pfam" id="PF25349">
    <property type="entry name" value="PH_PHS1"/>
    <property type="match status" value="1"/>
</dbReference>
<protein>
    <recommendedName>
        <fullName evidence="1">Poor homologous synapsis 1 PH domain-containing protein</fullName>
    </recommendedName>
</protein>
<feature type="domain" description="Poor homologous synapsis 1 PH" evidence="1">
    <location>
        <begin position="28"/>
        <end position="160"/>
    </location>
</feature>
<name>A0AAQ3Q9Z4_9LILI</name>